<dbReference type="PRINTS" id="PR00081">
    <property type="entry name" value="GDHRDH"/>
</dbReference>
<organism evidence="5 6">
    <name type="scientific">Halopiger aswanensis</name>
    <dbReference type="NCBI Taxonomy" id="148449"/>
    <lineage>
        <taxon>Archaea</taxon>
        <taxon>Methanobacteriati</taxon>
        <taxon>Methanobacteriota</taxon>
        <taxon>Stenosarchaea group</taxon>
        <taxon>Halobacteria</taxon>
        <taxon>Halobacteriales</taxon>
        <taxon>Natrialbaceae</taxon>
        <taxon>Halopiger</taxon>
    </lineage>
</organism>
<protein>
    <submittedName>
        <fullName evidence="5">NAD(P)-dependent dehydrogenase (Short-subunit alcohol dehydrogenase family)</fullName>
    </submittedName>
</protein>
<dbReference type="EMBL" id="RAPO01000001">
    <property type="protein sequence ID" value="RKD98242.1"/>
    <property type="molecule type" value="Genomic_DNA"/>
</dbReference>
<dbReference type="InterPro" id="IPR057326">
    <property type="entry name" value="KR_dom"/>
</dbReference>
<evidence type="ECO:0000256" key="3">
    <source>
        <dbReference type="SAM" id="MobiDB-lite"/>
    </source>
</evidence>
<dbReference type="PANTHER" id="PTHR42760:SF115">
    <property type="entry name" value="3-OXOACYL-[ACYL-CARRIER-PROTEIN] REDUCTASE FABG"/>
    <property type="match status" value="1"/>
</dbReference>
<dbReference type="PRINTS" id="PR00080">
    <property type="entry name" value="SDRFAMILY"/>
</dbReference>
<evidence type="ECO:0000259" key="4">
    <source>
        <dbReference type="SMART" id="SM00822"/>
    </source>
</evidence>
<dbReference type="NCBIfam" id="NF005559">
    <property type="entry name" value="PRK07231.1"/>
    <property type="match status" value="1"/>
</dbReference>
<accession>A0A3R7FYJ1</accession>
<evidence type="ECO:0000256" key="2">
    <source>
        <dbReference type="ARBA" id="ARBA00023002"/>
    </source>
</evidence>
<dbReference type="FunFam" id="3.40.50.720:FF:000084">
    <property type="entry name" value="Short-chain dehydrogenase reductase"/>
    <property type="match status" value="1"/>
</dbReference>
<name>A0A3R7FYJ1_9EURY</name>
<dbReference type="SUPFAM" id="SSF51735">
    <property type="entry name" value="NAD(P)-binding Rossmann-fold domains"/>
    <property type="match status" value="1"/>
</dbReference>
<reference evidence="5 6" key="1">
    <citation type="submission" date="2018-09" db="EMBL/GenBank/DDBJ databases">
        <title>Genomic Encyclopedia of Archaeal and Bacterial Type Strains, Phase II (KMG-II): from individual species to whole genera.</title>
        <authorList>
            <person name="Goeker M."/>
        </authorList>
    </citation>
    <scope>NUCLEOTIDE SEQUENCE [LARGE SCALE GENOMIC DNA]</scope>
    <source>
        <strain evidence="5 6">DSM 13151</strain>
    </source>
</reference>
<evidence type="ECO:0000313" key="6">
    <source>
        <dbReference type="Proteomes" id="UP000283805"/>
    </source>
</evidence>
<sequence length="275" mass="29322">MGALTYDFDDETVIVTGGASGIGREVATRFGEAGATVIVADVREEPKREGESTPTHERIEDADGRATFVETDVTDADDVAAVVEAAREFGGVDVMVNNAAIYRHGSVLETDLETFDRLLEINVRGVLAGTRAAARDMLARDEPGTIVNTASISSEYAQLGHSMYDSSKGAVMMLTRVAALELAPYDVRVNAVAPGIVKTAFGAEGPDRSRDEGLILEDADVPDPLEREGEIGTDIPMGRMAEPEDIAGPYLFLASDDAEYMTGHLLYVDGGYSIL</sequence>
<dbReference type="RefSeq" id="WP_120243687.1">
    <property type="nucleotide sequence ID" value="NZ_RAPO01000001.1"/>
</dbReference>
<dbReference type="CDD" id="cd05233">
    <property type="entry name" value="SDR_c"/>
    <property type="match status" value="1"/>
</dbReference>
<proteinExistence type="inferred from homology"/>
<evidence type="ECO:0000256" key="1">
    <source>
        <dbReference type="ARBA" id="ARBA00006484"/>
    </source>
</evidence>
<keyword evidence="6" id="KW-1185">Reference proteome</keyword>
<comment type="similarity">
    <text evidence="1">Belongs to the short-chain dehydrogenases/reductases (SDR) family.</text>
</comment>
<dbReference type="GO" id="GO:0016616">
    <property type="term" value="F:oxidoreductase activity, acting on the CH-OH group of donors, NAD or NADP as acceptor"/>
    <property type="evidence" value="ECO:0007669"/>
    <property type="project" value="UniProtKB-ARBA"/>
</dbReference>
<keyword evidence="2" id="KW-0560">Oxidoreductase</keyword>
<gene>
    <name evidence="5" type="ORF">ATJ93_1247</name>
</gene>
<dbReference type="PANTHER" id="PTHR42760">
    <property type="entry name" value="SHORT-CHAIN DEHYDROGENASES/REDUCTASES FAMILY MEMBER"/>
    <property type="match status" value="1"/>
</dbReference>
<dbReference type="Pfam" id="PF13561">
    <property type="entry name" value="adh_short_C2"/>
    <property type="match status" value="1"/>
</dbReference>
<dbReference type="OrthoDB" id="24596at2157"/>
<evidence type="ECO:0000313" key="5">
    <source>
        <dbReference type="EMBL" id="RKD98242.1"/>
    </source>
</evidence>
<dbReference type="InterPro" id="IPR002347">
    <property type="entry name" value="SDR_fam"/>
</dbReference>
<feature type="domain" description="Ketoreductase" evidence="4">
    <location>
        <begin position="11"/>
        <end position="218"/>
    </location>
</feature>
<dbReference type="InterPro" id="IPR036291">
    <property type="entry name" value="NAD(P)-bd_dom_sf"/>
</dbReference>
<dbReference type="Proteomes" id="UP000283805">
    <property type="component" value="Unassembled WGS sequence"/>
</dbReference>
<dbReference type="AlphaFoldDB" id="A0A3R7FYJ1"/>
<dbReference type="Gene3D" id="3.40.50.720">
    <property type="entry name" value="NAD(P)-binding Rossmann-like Domain"/>
    <property type="match status" value="1"/>
</dbReference>
<feature type="region of interest" description="Disordered" evidence="3">
    <location>
        <begin position="43"/>
        <end position="62"/>
    </location>
</feature>
<comment type="caution">
    <text evidence="5">The sequence shown here is derived from an EMBL/GenBank/DDBJ whole genome shotgun (WGS) entry which is preliminary data.</text>
</comment>
<dbReference type="SMART" id="SM00822">
    <property type="entry name" value="PKS_KR"/>
    <property type="match status" value="1"/>
</dbReference>